<dbReference type="Pfam" id="PF07690">
    <property type="entry name" value="MFS_1"/>
    <property type="match status" value="1"/>
</dbReference>
<feature type="compositionally biased region" description="Basic and acidic residues" evidence="1">
    <location>
        <begin position="189"/>
        <end position="202"/>
    </location>
</feature>
<evidence type="ECO:0000313" key="3">
    <source>
        <dbReference type="EnsemblMetazoa" id="XP_030849697"/>
    </source>
</evidence>
<accession>A0A7M7PCF0</accession>
<dbReference type="PANTHER" id="PTHR11360:SF303">
    <property type="entry name" value="MAJOR FACILITATOR SUPERFAMILY (MFS) PROFILE DOMAIN-CONTAINING PROTEIN"/>
    <property type="match status" value="1"/>
</dbReference>
<dbReference type="GO" id="GO:0005886">
    <property type="term" value="C:plasma membrane"/>
    <property type="evidence" value="ECO:0000318"/>
    <property type="project" value="GO_Central"/>
</dbReference>
<evidence type="ECO:0000256" key="2">
    <source>
        <dbReference type="SAM" id="Phobius"/>
    </source>
</evidence>
<keyword evidence="4" id="KW-1185">Reference proteome</keyword>
<dbReference type="AlphaFoldDB" id="A0A7M7PCF0"/>
<dbReference type="Gene3D" id="1.20.1250.20">
    <property type="entry name" value="MFS general substrate transporter like domains"/>
    <property type="match status" value="1"/>
</dbReference>
<reference evidence="4" key="1">
    <citation type="submission" date="2015-02" db="EMBL/GenBank/DDBJ databases">
        <title>Genome sequencing for Strongylocentrotus purpuratus.</title>
        <authorList>
            <person name="Murali S."/>
            <person name="Liu Y."/>
            <person name="Vee V."/>
            <person name="English A."/>
            <person name="Wang M."/>
            <person name="Skinner E."/>
            <person name="Han Y."/>
            <person name="Muzny D.M."/>
            <person name="Worley K.C."/>
            <person name="Gibbs R.A."/>
        </authorList>
    </citation>
    <scope>NUCLEOTIDE SEQUENCE</scope>
</reference>
<dbReference type="GO" id="GO:0008028">
    <property type="term" value="F:monocarboxylic acid transmembrane transporter activity"/>
    <property type="evidence" value="ECO:0000318"/>
    <property type="project" value="GO_Central"/>
</dbReference>
<dbReference type="Proteomes" id="UP000007110">
    <property type="component" value="Unassembled WGS sequence"/>
</dbReference>
<organism evidence="3 4">
    <name type="scientific">Strongylocentrotus purpuratus</name>
    <name type="common">Purple sea urchin</name>
    <dbReference type="NCBI Taxonomy" id="7668"/>
    <lineage>
        <taxon>Eukaryota</taxon>
        <taxon>Metazoa</taxon>
        <taxon>Echinodermata</taxon>
        <taxon>Eleutherozoa</taxon>
        <taxon>Echinozoa</taxon>
        <taxon>Echinoidea</taxon>
        <taxon>Euechinoidea</taxon>
        <taxon>Echinacea</taxon>
        <taxon>Camarodonta</taxon>
        <taxon>Echinidea</taxon>
        <taxon>Strongylocentrotidae</taxon>
        <taxon>Strongylocentrotus</taxon>
    </lineage>
</organism>
<dbReference type="PANTHER" id="PTHR11360">
    <property type="entry name" value="MONOCARBOXYLATE TRANSPORTER"/>
    <property type="match status" value="1"/>
</dbReference>
<dbReference type="RefSeq" id="XP_030849697.1">
    <property type="nucleotide sequence ID" value="XM_030993837.1"/>
</dbReference>
<dbReference type="InParanoid" id="A0A7M7PCF0"/>
<protein>
    <recommendedName>
        <fullName evidence="5">Monocarboxylate transporter</fullName>
    </recommendedName>
</protein>
<feature type="transmembrane region" description="Helical" evidence="2">
    <location>
        <begin position="73"/>
        <end position="92"/>
    </location>
</feature>
<dbReference type="SUPFAM" id="SSF103473">
    <property type="entry name" value="MFS general substrate transporter"/>
    <property type="match status" value="1"/>
</dbReference>
<keyword evidence="2" id="KW-0812">Transmembrane</keyword>
<evidence type="ECO:0000313" key="4">
    <source>
        <dbReference type="Proteomes" id="UP000007110"/>
    </source>
</evidence>
<dbReference type="InterPro" id="IPR050327">
    <property type="entry name" value="Proton-linked_MCT"/>
</dbReference>
<feature type="transmembrane region" description="Helical" evidence="2">
    <location>
        <begin position="127"/>
        <end position="146"/>
    </location>
</feature>
<dbReference type="KEGG" id="spu:105444884"/>
<dbReference type="EnsemblMetazoa" id="XM_030993837">
    <property type="protein sequence ID" value="XP_030849697"/>
    <property type="gene ID" value="LOC105444884"/>
</dbReference>
<proteinExistence type="predicted"/>
<keyword evidence="2" id="KW-1133">Transmembrane helix</keyword>
<reference evidence="3" key="2">
    <citation type="submission" date="2021-01" db="UniProtKB">
        <authorList>
            <consortium name="EnsemblMetazoa"/>
        </authorList>
    </citation>
    <scope>IDENTIFICATION</scope>
</reference>
<dbReference type="InterPro" id="IPR011701">
    <property type="entry name" value="MFS"/>
</dbReference>
<sequence>MKEVNDYTLALDEKKVCGYENIPVRLIKDGPFVTLVLPGTNHRVVAMSGGLLCGSCIIACAFCNNAVSVGVCLALSGVGLSMTYMPVVIALNDFFKGQFVLVNTIASYGFIAGSMVLPVIMERSFEAYGYAGAFVILGGIALNLVVCGATIRNAPSNAATNEGESHDKVNQESSEQIEGIHYEDEDNKEEEKEEHNAKKENEEKDDSEDCVSEQQSLIPAERRTISILVD</sequence>
<feature type="region of interest" description="Disordered" evidence="1">
    <location>
        <begin position="157"/>
        <end position="230"/>
    </location>
</feature>
<dbReference type="OrthoDB" id="10060767at2759"/>
<feature type="transmembrane region" description="Helical" evidence="2">
    <location>
        <begin position="44"/>
        <end position="67"/>
    </location>
</feature>
<feature type="transmembrane region" description="Helical" evidence="2">
    <location>
        <begin position="99"/>
        <end position="121"/>
    </location>
</feature>
<keyword evidence="2" id="KW-0472">Membrane</keyword>
<dbReference type="GeneID" id="105444884"/>
<evidence type="ECO:0008006" key="5">
    <source>
        <dbReference type="Google" id="ProtNLM"/>
    </source>
</evidence>
<evidence type="ECO:0000256" key="1">
    <source>
        <dbReference type="SAM" id="MobiDB-lite"/>
    </source>
</evidence>
<dbReference type="InterPro" id="IPR036259">
    <property type="entry name" value="MFS_trans_sf"/>
</dbReference>
<name>A0A7M7PCF0_STRPU</name>